<evidence type="ECO:0000259" key="2">
    <source>
        <dbReference type="PROSITE" id="PS50042"/>
    </source>
</evidence>
<comment type="caution">
    <text evidence="4">The sequence shown here is derived from an EMBL/GenBank/DDBJ whole genome shotgun (WGS) entry which is preliminary data.</text>
</comment>
<dbReference type="PRINTS" id="PR00103">
    <property type="entry name" value="CAMPKINASE"/>
</dbReference>
<dbReference type="InterPro" id="IPR000938">
    <property type="entry name" value="CAP-Gly_domain"/>
</dbReference>
<name>A0AA36IKM0_9DINO</name>
<dbReference type="InterPro" id="IPR000595">
    <property type="entry name" value="cNMP-bd_dom"/>
</dbReference>
<dbReference type="Proteomes" id="UP001178507">
    <property type="component" value="Unassembled WGS sequence"/>
</dbReference>
<dbReference type="Gene3D" id="2.60.120.10">
    <property type="entry name" value="Jelly Rolls"/>
    <property type="match status" value="1"/>
</dbReference>
<dbReference type="SUPFAM" id="SSF51206">
    <property type="entry name" value="cAMP-binding domain-like"/>
    <property type="match status" value="1"/>
</dbReference>
<dbReference type="GO" id="GO:0005829">
    <property type="term" value="C:cytosol"/>
    <property type="evidence" value="ECO:0007669"/>
    <property type="project" value="TreeGrafter"/>
</dbReference>
<dbReference type="AlphaFoldDB" id="A0AA36IKM0"/>
<dbReference type="GO" id="GO:0004862">
    <property type="term" value="F:cAMP-dependent protein kinase inhibitor activity"/>
    <property type="evidence" value="ECO:0007669"/>
    <property type="project" value="TreeGrafter"/>
</dbReference>
<dbReference type="PROSITE" id="PS50042">
    <property type="entry name" value="CNMP_BINDING_3"/>
    <property type="match status" value="1"/>
</dbReference>
<accession>A0AA36IKM0</accession>
<dbReference type="GO" id="GO:0005952">
    <property type="term" value="C:cAMP-dependent protein kinase complex"/>
    <property type="evidence" value="ECO:0007669"/>
    <property type="project" value="InterPro"/>
</dbReference>
<proteinExistence type="predicted"/>
<dbReference type="PROSITE" id="PS00888">
    <property type="entry name" value="CNMP_BINDING_1"/>
    <property type="match status" value="1"/>
</dbReference>
<feature type="domain" description="CAP-Gly" evidence="3">
    <location>
        <begin position="32"/>
        <end position="74"/>
    </location>
</feature>
<gene>
    <name evidence="4" type="ORF">EVOR1521_LOCUS14323</name>
</gene>
<sequence>MSGYADESKELVLELGQKVQVAGYPATVQFLGETHFAPGPWVGVELEPAVGKNDGSVKEHRYFTCPPNHGLFVRQSVVKLWTEPEPGANQVAPSSDDEVEEVMRMTSTKSRRRGGVSAEAMRDEEEWVPPSYPKSPEEKQQLRQVIESSHDSKLRMMFGNLSPKGLEKVVEAMFCKLLAKRETIIKYGDEGDNFYIVRKGSFDIFAFRKIRGAQAEEEDGGMVKVFEARQGFAFGEAALLYNAPRSATIIAREDSEVWCLERRAFRELVIRASEQKFKEYTEFLKHCDVLQELDVERIAKAISHEISG</sequence>
<dbReference type="EMBL" id="CAUJNA010001691">
    <property type="protein sequence ID" value="CAJ1388463.1"/>
    <property type="molecule type" value="Genomic_DNA"/>
</dbReference>
<dbReference type="InterPro" id="IPR014710">
    <property type="entry name" value="RmlC-like_jellyroll"/>
</dbReference>
<dbReference type="InterPro" id="IPR018490">
    <property type="entry name" value="cNMP-bd_dom_sf"/>
</dbReference>
<dbReference type="InterPro" id="IPR036859">
    <property type="entry name" value="CAP-Gly_dom_sf"/>
</dbReference>
<feature type="region of interest" description="Disordered" evidence="1">
    <location>
        <begin position="105"/>
        <end position="139"/>
    </location>
</feature>
<dbReference type="Pfam" id="PF00027">
    <property type="entry name" value="cNMP_binding"/>
    <property type="match status" value="1"/>
</dbReference>
<dbReference type="SMART" id="SM00100">
    <property type="entry name" value="cNMP"/>
    <property type="match status" value="1"/>
</dbReference>
<dbReference type="Pfam" id="PF01302">
    <property type="entry name" value="CAP_GLY"/>
    <property type="match status" value="1"/>
</dbReference>
<dbReference type="InterPro" id="IPR018488">
    <property type="entry name" value="cNMP-bd_CS"/>
</dbReference>
<evidence type="ECO:0000256" key="1">
    <source>
        <dbReference type="SAM" id="MobiDB-lite"/>
    </source>
</evidence>
<dbReference type="InterPro" id="IPR050503">
    <property type="entry name" value="cAMP-dep_PK_reg_su-like"/>
</dbReference>
<protein>
    <submittedName>
        <fullName evidence="4">Uncharacterized protein</fullName>
    </submittedName>
</protein>
<dbReference type="SUPFAM" id="SSF74924">
    <property type="entry name" value="Cap-Gly domain"/>
    <property type="match status" value="1"/>
</dbReference>
<evidence type="ECO:0000313" key="5">
    <source>
        <dbReference type="Proteomes" id="UP001178507"/>
    </source>
</evidence>
<feature type="domain" description="Cyclic nucleotide-binding" evidence="2">
    <location>
        <begin position="157"/>
        <end position="286"/>
    </location>
</feature>
<organism evidence="4 5">
    <name type="scientific">Effrenium voratum</name>
    <dbReference type="NCBI Taxonomy" id="2562239"/>
    <lineage>
        <taxon>Eukaryota</taxon>
        <taxon>Sar</taxon>
        <taxon>Alveolata</taxon>
        <taxon>Dinophyceae</taxon>
        <taxon>Suessiales</taxon>
        <taxon>Symbiodiniaceae</taxon>
        <taxon>Effrenium</taxon>
    </lineage>
</organism>
<dbReference type="PANTHER" id="PTHR11635:SF152">
    <property type="entry name" value="CAMP-DEPENDENT PROTEIN KINASE TYPE I REGULATORY SUBUNIT-RELATED"/>
    <property type="match status" value="1"/>
</dbReference>
<dbReference type="PANTHER" id="PTHR11635">
    <property type="entry name" value="CAMP-DEPENDENT PROTEIN KINASE REGULATORY CHAIN"/>
    <property type="match status" value="1"/>
</dbReference>
<dbReference type="CDD" id="cd00038">
    <property type="entry name" value="CAP_ED"/>
    <property type="match status" value="1"/>
</dbReference>
<dbReference type="Gene3D" id="2.30.30.190">
    <property type="entry name" value="CAP Gly-rich-like domain"/>
    <property type="match status" value="1"/>
</dbReference>
<dbReference type="PROSITE" id="PS00889">
    <property type="entry name" value="CNMP_BINDING_2"/>
    <property type="match status" value="1"/>
</dbReference>
<dbReference type="SMART" id="SM01052">
    <property type="entry name" value="CAP_GLY"/>
    <property type="match status" value="1"/>
</dbReference>
<dbReference type="GO" id="GO:0030552">
    <property type="term" value="F:cAMP binding"/>
    <property type="evidence" value="ECO:0007669"/>
    <property type="project" value="TreeGrafter"/>
</dbReference>
<evidence type="ECO:0000259" key="3">
    <source>
        <dbReference type="PROSITE" id="PS50245"/>
    </source>
</evidence>
<reference evidence="4" key="1">
    <citation type="submission" date="2023-08" db="EMBL/GenBank/DDBJ databases">
        <authorList>
            <person name="Chen Y."/>
            <person name="Shah S."/>
            <person name="Dougan E. K."/>
            <person name="Thang M."/>
            <person name="Chan C."/>
        </authorList>
    </citation>
    <scope>NUCLEOTIDE SEQUENCE</scope>
</reference>
<keyword evidence="5" id="KW-1185">Reference proteome</keyword>
<dbReference type="GO" id="GO:0034236">
    <property type="term" value="F:protein kinase A catalytic subunit binding"/>
    <property type="evidence" value="ECO:0007669"/>
    <property type="project" value="TreeGrafter"/>
</dbReference>
<dbReference type="PROSITE" id="PS50245">
    <property type="entry name" value="CAP_GLY_2"/>
    <property type="match status" value="1"/>
</dbReference>
<evidence type="ECO:0000313" key="4">
    <source>
        <dbReference type="EMBL" id="CAJ1388463.1"/>
    </source>
</evidence>